<evidence type="ECO:0008006" key="4">
    <source>
        <dbReference type="Google" id="ProtNLM"/>
    </source>
</evidence>
<dbReference type="Proteomes" id="UP001303115">
    <property type="component" value="Unassembled WGS sequence"/>
</dbReference>
<dbReference type="Pfam" id="PF07818">
    <property type="entry name" value="HCNGP"/>
    <property type="match status" value="1"/>
</dbReference>
<dbReference type="GO" id="GO:0005634">
    <property type="term" value="C:nucleus"/>
    <property type="evidence" value="ECO:0007669"/>
    <property type="project" value="TreeGrafter"/>
</dbReference>
<name>A0AAN6PCW8_9PEZI</name>
<comment type="caution">
    <text evidence="2">The sequence shown here is derived from an EMBL/GenBank/DDBJ whole genome shotgun (WGS) entry which is preliminary data.</text>
</comment>
<sequence length="305" mass="31619">MGLVQYDSSDEDEEVQTPVEPQPPKPALKPPSSDTQNAPKPHPPTATTSSAPPPAATSAPAPSPSPVLGPTLGPPRPPVPTSSTHQEGEEEEEEIDLSFLDSHPQQQGDNQQEEPPRSPNTKTRSLLHNLTLPALPNMDIPPSPPGSPPPGLDALTAKFDTFLRLKKRTPTGQEGVHFNARLAASSGMGNPAVMAKLLAFVGVGVEFGDPSTADGDDDDGGRGVEQYATVLSAGVWDAGCFPAWAYKGPLRRAQERGGKERERARGEAVEFVAASAAAGGGGSAAGSRAGTPGVGGGKRKGRWDT</sequence>
<feature type="compositionally biased region" description="Pro residues" evidence="1">
    <location>
        <begin position="51"/>
        <end position="80"/>
    </location>
</feature>
<evidence type="ECO:0000313" key="3">
    <source>
        <dbReference type="Proteomes" id="UP001303115"/>
    </source>
</evidence>
<dbReference type="InterPro" id="IPR012479">
    <property type="entry name" value="SAP30BP"/>
</dbReference>
<proteinExistence type="predicted"/>
<feature type="region of interest" description="Disordered" evidence="1">
    <location>
        <begin position="276"/>
        <end position="305"/>
    </location>
</feature>
<organism evidence="2 3">
    <name type="scientific">Parachaetomium inaequale</name>
    <dbReference type="NCBI Taxonomy" id="2588326"/>
    <lineage>
        <taxon>Eukaryota</taxon>
        <taxon>Fungi</taxon>
        <taxon>Dikarya</taxon>
        <taxon>Ascomycota</taxon>
        <taxon>Pezizomycotina</taxon>
        <taxon>Sordariomycetes</taxon>
        <taxon>Sordariomycetidae</taxon>
        <taxon>Sordariales</taxon>
        <taxon>Chaetomiaceae</taxon>
        <taxon>Parachaetomium</taxon>
    </lineage>
</organism>
<dbReference type="PANTHER" id="PTHR13464">
    <property type="entry name" value="TRANSCRIPTIONAL REGULATOR PROTEIN HCNGP"/>
    <property type="match status" value="1"/>
</dbReference>
<accession>A0AAN6PCW8</accession>
<reference evidence="3" key="1">
    <citation type="journal article" date="2023" name="Mol. Phylogenet. Evol.">
        <title>Genome-scale phylogeny and comparative genomics of the fungal order Sordariales.</title>
        <authorList>
            <person name="Hensen N."/>
            <person name="Bonometti L."/>
            <person name="Westerberg I."/>
            <person name="Brannstrom I.O."/>
            <person name="Guillou S."/>
            <person name="Cros-Aarteil S."/>
            <person name="Calhoun S."/>
            <person name="Haridas S."/>
            <person name="Kuo A."/>
            <person name="Mondo S."/>
            <person name="Pangilinan J."/>
            <person name="Riley R."/>
            <person name="LaButti K."/>
            <person name="Andreopoulos B."/>
            <person name="Lipzen A."/>
            <person name="Chen C."/>
            <person name="Yan M."/>
            <person name="Daum C."/>
            <person name="Ng V."/>
            <person name="Clum A."/>
            <person name="Steindorff A."/>
            <person name="Ohm R.A."/>
            <person name="Martin F."/>
            <person name="Silar P."/>
            <person name="Natvig D.O."/>
            <person name="Lalanne C."/>
            <person name="Gautier V."/>
            <person name="Ament-Velasquez S.L."/>
            <person name="Kruys A."/>
            <person name="Hutchinson M.I."/>
            <person name="Powell A.J."/>
            <person name="Barry K."/>
            <person name="Miller A.N."/>
            <person name="Grigoriev I.V."/>
            <person name="Debuchy R."/>
            <person name="Gladieux P."/>
            <person name="Hiltunen Thoren M."/>
            <person name="Johannesson H."/>
        </authorList>
    </citation>
    <scope>NUCLEOTIDE SEQUENCE [LARGE SCALE GENOMIC DNA]</scope>
    <source>
        <strain evidence="3">CBS 284.82</strain>
    </source>
</reference>
<dbReference type="EMBL" id="MU854497">
    <property type="protein sequence ID" value="KAK4034056.1"/>
    <property type="molecule type" value="Genomic_DNA"/>
</dbReference>
<feature type="region of interest" description="Disordered" evidence="1">
    <location>
        <begin position="1"/>
        <end position="124"/>
    </location>
</feature>
<protein>
    <recommendedName>
        <fullName evidence="4">HCNGP-like protein</fullName>
    </recommendedName>
</protein>
<keyword evidence="3" id="KW-1185">Reference proteome</keyword>
<evidence type="ECO:0000313" key="2">
    <source>
        <dbReference type="EMBL" id="KAK4034056.1"/>
    </source>
</evidence>
<dbReference type="PANTHER" id="PTHR13464:SF0">
    <property type="entry name" value="SAP30-BINDING PROTEIN"/>
    <property type="match status" value="1"/>
</dbReference>
<dbReference type="AlphaFoldDB" id="A0AAN6PCW8"/>
<dbReference type="GO" id="GO:0006355">
    <property type="term" value="P:regulation of DNA-templated transcription"/>
    <property type="evidence" value="ECO:0007669"/>
    <property type="project" value="InterPro"/>
</dbReference>
<gene>
    <name evidence="2" type="ORF">C8A01DRAFT_39486</name>
</gene>
<feature type="compositionally biased region" description="Pro residues" evidence="1">
    <location>
        <begin position="20"/>
        <end position="29"/>
    </location>
</feature>
<evidence type="ECO:0000256" key="1">
    <source>
        <dbReference type="SAM" id="MobiDB-lite"/>
    </source>
</evidence>